<protein>
    <submittedName>
        <fullName evidence="1">Uncharacterized protein</fullName>
    </submittedName>
</protein>
<keyword evidence="2" id="KW-1185">Reference proteome</keyword>
<evidence type="ECO:0000313" key="2">
    <source>
        <dbReference type="Proteomes" id="UP000195570"/>
    </source>
</evidence>
<dbReference type="RefSeq" id="XP_067078826.1">
    <property type="nucleotide sequence ID" value="XM_067222725.1"/>
</dbReference>
<sequence>MTIAKTVRTNLFCQSEYATHRPTHPHIYMYRNMLVILTLKNCYQLLPDISNPCMNNKNFQRRQANRLPSVWLYIIFTHHTGIKMSYKYVFLRVPTHIFIVMYQNVCIIEA</sequence>
<dbReference type="AlphaFoldDB" id="A0A1G4I6Z6"/>
<organism evidence="1 2">
    <name type="scientific">Trypanosoma equiperdum</name>
    <dbReference type="NCBI Taxonomy" id="5694"/>
    <lineage>
        <taxon>Eukaryota</taxon>
        <taxon>Discoba</taxon>
        <taxon>Euglenozoa</taxon>
        <taxon>Kinetoplastea</taxon>
        <taxon>Metakinetoplastina</taxon>
        <taxon>Trypanosomatida</taxon>
        <taxon>Trypanosomatidae</taxon>
        <taxon>Trypanosoma</taxon>
    </lineage>
</organism>
<evidence type="ECO:0000313" key="1">
    <source>
        <dbReference type="EMBL" id="SCU67522.1"/>
    </source>
</evidence>
<dbReference type="EMBL" id="CZPT02000760">
    <property type="protein sequence ID" value="SCU67522.1"/>
    <property type="molecule type" value="Genomic_DNA"/>
</dbReference>
<dbReference type="Proteomes" id="UP000195570">
    <property type="component" value="Unassembled WGS sequence"/>
</dbReference>
<reference evidence="1" key="1">
    <citation type="submission" date="2016-09" db="EMBL/GenBank/DDBJ databases">
        <authorList>
            <person name="Hebert L."/>
            <person name="Moumen B."/>
        </authorList>
    </citation>
    <scope>NUCLEOTIDE SEQUENCE [LARGE SCALE GENOMIC DNA]</scope>
    <source>
        <strain evidence="1">OVI</strain>
    </source>
</reference>
<dbReference type="VEuPathDB" id="TriTrypDB:TEOVI_000749600"/>
<dbReference type="GeneID" id="92381430"/>
<comment type="caution">
    <text evidence="1">The sequence shown here is derived from an EMBL/GenBank/DDBJ whole genome shotgun (WGS) entry which is preliminary data.</text>
</comment>
<accession>A0A1G4I6Z6</accession>
<gene>
    <name evidence="1" type="ORF">TEOVI_000749600</name>
</gene>
<proteinExistence type="predicted"/>
<name>A0A1G4I6Z6_TRYEQ</name>